<keyword evidence="2" id="KW-1185">Reference proteome</keyword>
<dbReference type="AlphaFoldDB" id="A6GJW2"/>
<reference evidence="1 2" key="1">
    <citation type="submission" date="2007-06" db="EMBL/GenBank/DDBJ databases">
        <authorList>
            <person name="Shimkets L."/>
            <person name="Ferriera S."/>
            <person name="Johnson J."/>
            <person name="Kravitz S."/>
            <person name="Beeson K."/>
            <person name="Sutton G."/>
            <person name="Rogers Y.-H."/>
            <person name="Friedman R."/>
            <person name="Frazier M."/>
            <person name="Venter J.C."/>
        </authorList>
    </citation>
    <scope>NUCLEOTIDE SEQUENCE [LARGE SCALE GENOMIC DNA]</scope>
    <source>
        <strain evidence="1 2">SIR-1</strain>
    </source>
</reference>
<accession>A6GJW2</accession>
<dbReference type="STRING" id="391625.PPSIR1_14395"/>
<proteinExistence type="predicted"/>
<dbReference type="Gene3D" id="1.25.40.10">
    <property type="entry name" value="Tetratricopeptide repeat domain"/>
    <property type="match status" value="1"/>
</dbReference>
<evidence type="ECO:0000313" key="1">
    <source>
        <dbReference type="EMBL" id="EDM73841.1"/>
    </source>
</evidence>
<dbReference type="InterPro" id="IPR011990">
    <property type="entry name" value="TPR-like_helical_dom_sf"/>
</dbReference>
<organism evidence="1 2">
    <name type="scientific">Plesiocystis pacifica SIR-1</name>
    <dbReference type="NCBI Taxonomy" id="391625"/>
    <lineage>
        <taxon>Bacteria</taxon>
        <taxon>Pseudomonadati</taxon>
        <taxon>Myxococcota</taxon>
        <taxon>Polyangia</taxon>
        <taxon>Nannocystales</taxon>
        <taxon>Nannocystaceae</taxon>
        <taxon>Plesiocystis</taxon>
    </lineage>
</organism>
<gene>
    <name evidence="1" type="ORF">PPSIR1_14395</name>
</gene>
<evidence type="ECO:0000313" key="2">
    <source>
        <dbReference type="Proteomes" id="UP000005801"/>
    </source>
</evidence>
<dbReference type="SUPFAM" id="SSF48452">
    <property type="entry name" value="TPR-like"/>
    <property type="match status" value="1"/>
</dbReference>
<name>A6GJW2_9BACT</name>
<dbReference type="Proteomes" id="UP000005801">
    <property type="component" value="Unassembled WGS sequence"/>
</dbReference>
<protein>
    <submittedName>
        <fullName evidence="1">Uncharacterized protein</fullName>
    </submittedName>
</protein>
<comment type="caution">
    <text evidence="1">The sequence shown here is derived from an EMBL/GenBank/DDBJ whole genome shotgun (WGS) entry which is preliminary data.</text>
</comment>
<sequence>MLRAEVRCATIRGVSYLDEKVRGGRDRQKQALIAEAGKAGAQIHDIVELDASAASSGAVLGGALKAMFGGRMRVDALMLFRLSSNGWGHSYVQPFSGFAPLPGEHYGIVDGSLASPAIVRDGPRLFGGVSFDPAPGAEVAKHLSASPAMKAALRELVWEWPSGMAKIELDWAVQLRSVGDGTTQVVMQSGRYGGLTTYEVGFGVWLRLCAAVHPCLAQGAWPAQYFPVPPRFADVLAGPAPASSPVEPEPALTVALDYGPAIAEALRPHLGKKVWLGEGPAKKMANLRKHVIPAELAGVPTLATIDLTVFGSAKDAIVLTPTQLLTKEFDDRLRVELATILDVPAGQSAASSSVEITVARLGSVKVPVGTDFQPVHDLLAAVARVNAGAAGPVHAEVSAFIGEAPGQVSMAEAQQLQAQAQAQMHAGSVDAKINAAASLLVGGQYQAAIDMYLQIAREHPERTGTCYGQVGAGLFFIQHYARAIEYYEAAKQHGADPRMMDENIAEARAYL</sequence>
<dbReference type="eggNOG" id="ENOG5033KV5">
    <property type="taxonomic scope" value="Bacteria"/>
</dbReference>
<dbReference type="EMBL" id="ABCS01000170">
    <property type="protein sequence ID" value="EDM73841.1"/>
    <property type="molecule type" value="Genomic_DNA"/>
</dbReference>